<dbReference type="InterPro" id="IPR027417">
    <property type="entry name" value="P-loop_NTPase"/>
</dbReference>
<dbReference type="GO" id="GO:0016887">
    <property type="term" value="F:ATP hydrolysis activity"/>
    <property type="evidence" value="ECO:0007669"/>
    <property type="project" value="InterPro"/>
</dbReference>
<organism evidence="5 6">
    <name type="scientific">Pseudomarimonas arenosa</name>
    <dbReference type="NCBI Taxonomy" id="2774145"/>
    <lineage>
        <taxon>Bacteria</taxon>
        <taxon>Pseudomonadati</taxon>
        <taxon>Pseudomonadota</taxon>
        <taxon>Gammaproteobacteria</taxon>
        <taxon>Lysobacterales</taxon>
        <taxon>Lysobacteraceae</taxon>
        <taxon>Pseudomarimonas</taxon>
    </lineage>
</organism>
<dbReference type="Pfam" id="PF00005">
    <property type="entry name" value="ABC_tran"/>
    <property type="match status" value="1"/>
</dbReference>
<dbReference type="InterPro" id="IPR003439">
    <property type="entry name" value="ABC_transporter-like_ATP-bd"/>
</dbReference>
<reference evidence="5 6" key="1">
    <citation type="submission" date="2020-09" db="EMBL/GenBank/DDBJ databases">
        <title>Pseudoxanthomonas sp. CAU 1598 isolated from sand of Yaerae Beach.</title>
        <authorList>
            <person name="Kim W."/>
        </authorList>
    </citation>
    <scope>NUCLEOTIDE SEQUENCE [LARGE SCALE GENOMIC DNA]</scope>
    <source>
        <strain evidence="5 6">CAU 1598</strain>
    </source>
</reference>
<keyword evidence="2" id="KW-0547">Nucleotide-binding</keyword>
<dbReference type="EMBL" id="JACYTR010000024">
    <property type="protein sequence ID" value="MBD8526510.1"/>
    <property type="molecule type" value="Genomic_DNA"/>
</dbReference>
<dbReference type="PANTHER" id="PTHR42939">
    <property type="entry name" value="ABC TRANSPORTER ATP-BINDING PROTEIN ALBC-RELATED"/>
    <property type="match status" value="1"/>
</dbReference>
<keyword evidence="1" id="KW-0813">Transport</keyword>
<name>A0AAW3ZNK9_9GAMM</name>
<evidence type="ECO:0000313" key="6">
    <source>
        <dbReference type="Proteomes" id="UP000613768"/>
    </source>
</evidence>
<evidence type="ECO:0000313" key="5">
    <source>
        <dbReference type="EMBL" id="MBD8526510.1"/>
    </source>
</evidence>
<dbReference type="Proteomes" id="UP000613768">
    <property type="component" value="Unassembled WGS sequence"/>
</dbReference>
<accession>A0AAW3ZNK9</accession>
<keyword evidence="3 5" id="KW-0067">ATP-binding</keyword>
<dbReference type="InterPro" id="IPR051782">
    <property type="entry name" value="ABC_Transporter_VariousFunc"/>
</dbReference>
<keyword evidence="6" id="KW-1185">Reference proteome</keyword>
<evidence type="ECO:0000256" key="2">
    <source>
        <dbReference type="ARBA" id="ARBA00022741"/>
    </source>
</evidence>
<evidence type="ECO:0000256" key="3">
    <source>
        <dbReference type="ARBA" id="ARBA00022840"/>
    </source>
</evidence>
<dbReference type="GO" id="GO:0005524">
    <property type="term" value="F:ATP binding"/>
    <property type="evidence" value="ECO:0007669"/>
    <property type="project" value="UniProtKB-KW"/>
</dbReference>
<dbReference type="SUPFAM" id="SSF52540">
    <property type="entry name" value="P-loop containing nucleoside triphosphate hydrolases"/>
    <property type="match status" value="1"/>
</dbReference>
<dbReference type="PROSITE" id="PS00211">
    <property type="entry name" value="ABC_TRANSPORTER_1"/>
    <property type="match status" value="1"/>
</dbReference>
<dbReference type="RefSeq" id="WP_192029931.1">
    <property type="nucleotide sequence ID" value="NZ_JACYTR010000024.1"/>
</dbReference>
<dbReference type="CDD" id="cd03230">
    <property type="entry name" value="ABC_DR_subfamily_A"/>
    <property type="match status" value="1"/>
</dbReference>
<dbReference type="PROSITE" id="PS50893">
    <property type="entry name" value="ABC_TRANSPORTER_2"/>
    <property type="match status" value="1"/>
</dbReference>
<dbReference type="AlphaFoldDB" id="A0AAW3ZNK9"/>
<comment type="caution">
    <text evidence="5">The sequence shown here is derived from an EMBL/GenBank/DDBJ whole genome shotgun (WGS) entry which is preliminary data.</text>
</comment>
<evidence type="ECO:0000256" key="1">
    <source>
        <dbReference type="ARBA" id="ARBA00022448"/>
    </source>
</evidence>
<dbReference type="PANTHER" id="PTHR42939:SF1">
    <property type="entry name" value="ABC TRANSPORTER ATP-BINDING PROTEIN ALBC-RELATED"/>
    <property type="match status" value="1"/>
</dbReference>
<evidence type="ECO:0000259" key="4">
    <source>
        <dbReference type="PROSITE" id="PS50893"/>
    </source>
</evidence>
<feature type="domain" description="ABC transporter" evidence="4">
    <location>
        <begin position="8"/>
        <end position="234"/>
    </location>
</feature>
<gene>
    <name evidence="5" type="ORF">IFO71_12250</name>
</gene>
<dbReference type="InterPro" id="IPR017871">
    <property type="entry name" value="ABC_transporter-like_CS"/>
</dbReference>
<protein>
    <submittedName>
        <fullName evidence="5">ABC transporter ATP-binding protein</fullName>
    </submittedName>
</protein>
<proteinExistence type="predicted"/>
<dbReference type="InterPro" id="IPR003593">
    <property type="entry name" value="AAA+_ATPase"/>
</dbReference>
<dbReference type="SMART" id="SM00382">
    <property type="entry name" value="AAA"/>
    <property type="match status" value="1"/>
</dbReference>
<dbReference type="Gene3D" id="3.40.50.300">
    <property type="entry name" value="P-loop containing nucleotide triphosphate hydrolases"/>
    <property type="match status" value="1"/>
</dbReference>
<sequence>MTRDEHPLKCIDLYKHYGKKPVLEGIHLSLAPGQVLGLIGRNGAGKSTLIRCLLGLSEADQGQALVFGEKSYFMSDATKARLTYVPQQPTSLGWLRVSDMLAFVARFYPQWDQAMVERLLDRWEIDRKQSMAKLSPGERQRLALIRALAPRPDLLVLDEPAAALDPVARRDLLRQIALQASDMGTTVLFSSHILSDLERVASHVAFLDRGKLLIDGELDGFKERFGRLHVGPEMAARLPAKLAGELRRRPAADAGLSLLLSMDAQAAWPEDLRQACHQATPLGLEDLFVEVVE</sequence>